<dbReference type="Gene3D" id="3.40.50.150">
    <property type="entry name" value="Vaccinia Virus protein VP39"/>
    <property type="match status" value="1"/>
</dbReference>
<evidence type="ECO:0000313" key="2">
    <source>
        <dbReference type="Proteomes" id="UP000740727"/>
    </source>
</evidence>
<dbReference type="Proteomes" id="UP000740727">
    <property type="component" value="Unassembled WGS sequence"/>
</dbReference>
<evidence type="ECO:0000313" key="1">
    <source>
        <dbReference type="EMBL" id="NBR94607.1"/>
    </source>
</evidence>
<dbReference type="AlphaFoldDB" id="A0A965GE14"/>
<gene>
    <name evidence="1" type="ORF">EBT44_07345</name>
</gene>
<sequence>MKQYIWLLQRSLYLDLQLLLEVPDISWSSKIVFIYSKYVSIIWNAYNNKKSIVKKGKSFNGDFYFNDEFATGLLQSIYCHNYFLRSHLPSAPVVVDIGANIGQFYAFSKHYLGASTIISFEPIKRCFDTLKLNSTHTVINAAIGPQDCEQEIFIDDRDIFASLVKP</sequence>
<evidence type="ECO:0008006" key="3">
    <source>
        <dbReference type="Google" id="ProtNLM"/>
    </source>
</evidence>
<dbReference type="SUPFAM" id="SSF53335">
    <property type="entry name" value="S-adenosyl-L-methionine-dependent methyltransferases"/>
    <property type="match status" value="1"/>
</dbReference>
<dbReference type="InterPro" id="IPR029063">
    <property type="entry name" value="SAM-dependent_MTases_sf"/>
</dbReference>
<name>A0A965GE14_9PROT</name>
<comment type="caution">
    <text evidence="1">The sequence shown here is derived from an EMBL/GenBank/DDBJ whole genome shotgun (WGS) entry which is preliminary data.</text>
</comment>
<accession>A0A965GE14</accession>
<proteinExistence type="predicted"/>
<organism evidence="1 2">
    <name type="scientific">Candidatus Fonsibacter lacus</name>
    <dbReference type="NCBI Taxonomy" id="2576439"/>
    <lineage>
        <taxon>Bacteria</taxon>
        <taxon>Pseudomonadati</taxon>
        <taxon>Pseudomonadota</taxon>
        <taxon>Alphaproteobacteria</taxon>
        <taxon>Candidatus Pelagibacterales</taxon>
        <taxon>Candidatus Pelagibacterales incertae sedis</taxon>
        <taxon>Candidatus Fonsibacter</taxon>
    </lineage>
</organism>
<feature type="non-terminal residue" evidence="1">
    <location>
        <position position="166"/>
    </location>
</feature>
<dbReference type="EMBL" id="RFXN01000222">
    <property type="protein sequence ID" value="NBR94607.1"/>
    <property type="molecule type" value="Genomic_DNA"/>
</dbReference>
<protein>
    <recommendedName>
        <fullName evidence="3">FkbM family methyltransferase</fullName>
    </recommendedName>
</protein>
<reference evidence="1" key="1">
    <citation type="submission" date="2018-10" db="EMBL/GenBank/DDBJ databases">
        <title>Iterative Subtractive Binning of Freshwater Chronoseries Metagenomes Recovers Nearly Complete Genomes from over Four Hundred Novel Species.</title>
        <authorList>
            <person name="Rodriguez-R L.M."/>
            <person name="Tsementzi D."/>
            <person name="Luo C."/>
            <person name="Konstantinidis K.T."/>
        </authorList>
    </citation>
    <scope>NUCLEOTIDE SEQUENCE</scope>
    <source>
        <strain evidence="1">WB5_2A_028</strain>
    </source>
</reference>